<organism evidence="2 3">
    <name type="scientific">Brevibacterium metallidurans</name>
    <dbReference type="NCBI Taxonomy" id="1482676"/>
    <lineage>
        <taxon>Bacteria</taxon>
        <taxon>Bacillati</taxon>
        <taxon>Actinomycetota</taxon>
        <taxon>Actinomycetes</taxon>
        <taxon>Micrococcales</taxon>
        <taxon>Brevibacteriaceae</taxon>
        <taxon>Brevibacterium</taxon>
    </lineage>
</organism>
<protein>
    <submittedName>
        <fullName evidence="2">DUF3515 domain-containing protein</fullName>
    </submittedName>
</protein>
<gene>
    <name evidence="2" type="ORF">NCCP602_16670</name>
</gene>
<dbReference type="Pfam" id="PF12028">
    <property type="entry name" value="DUF3515"/>
    <property type="match status" value="1"/>
</dbReference>
<name>A0ABP3C889_9MICO</name>
<dbReference type="Proteomes" id="UP001498238">
    <property type="component" value="Unassembled WGS sequence"/>
</dbReference>
<proteinExistence type="predicted"/>
<sequence length="197" mass="19776">MRSNTRRSTGASSPALRAVAALTIGVPVLAAALSGCARTVIVEPAADAANPKCADIMLRLPDQVGGEQERTTSSQGTKAWGDPNVAVLRCGVTPPGPTTDKCLSVSGVDWISKGGESDDTWVFTSYGRTPAVEVLVNRKLGSGADVLAGISPALQAFQPERQCIGAEDVDAPPAGSAPEGSAPAGSAPEGSAPATAP</sequence>
<feature type="compositionally biased region" description="Low complexity" evidence="1">
    <location>
        <begin position="171"/>
        <end position="197"/>
    </location>
</feature>
<evidence type="ECO:0000256" key="1">
    <source>
        <dbReference type="SAM" id="MobiDB-lite"/>
    </source>
</evidence>
<evidence type="ECO:0000313" key="3">
    <source>
        <dbReference type="Proteomes" id="UP001498238"/>
    </source>
</evidence>
<accession>A0ABP3C889</accession>
<dbReference type="InterPro" id="IPR021903">
    <property type="entry name" value="DUF3515"/>
</dbReference>
<dbReference type="RefSeq" id="WP_339392580.1">
    <property type="nucleotide sequence ID" value="NZ_BAAAAF010000005.1"/>
</dbReference>
<evidence type="ECO:0000313" key="2">
    <source>
        <dbReference type="EMBL" id="GAA0035706.1"/>
    </source>
</evidence>
<keyword evidence="3" id="KW-1185">Reference proteome</keyword>
<reference evidence="2 3" key="1">
    <citation type="submission" date="2024-01" db="EMBL/GenBank/DDBJ databases">
        <title>Characterization of antibiotic resistant novel bacterial strains and their environmental applications.</title>
        <authorList>
            <person name="Manzoor S."/>
            <person name="Abbas S."/>
            <person name="Arshad M."/>
            <person name="Ahmed I."/>
        </authorList>
    </citation>
    <scope>NUCLEOTIDE SEQUENCE [LARGE SCALE GENOMIC DNA]</scope>
    <source>
        <strain evidence="2 3">NCCP-602</strain>
    </source>
</reference>
<dbReference type="EMBL" id="BAAAAF010000005">
    <property type="protein sequence ID" value="GAA0035706.1"/>
    <property type="molecule type" value="Genomic_DNA"/>
</dbReference>
<comment type="caution">
    <text evidence="2">The sequence shown here is derived from an EMBL/GenBank/DDBJ whole genome shotgun (WGS) entry which is preliminary data.</text>
</comment>
<feature type="region of interest" description="Disordered" evidence="1">
    <location>
        <begin position="161"/>
        <end position="197"/>
    </location>
</feature>